<sequence length="75" mass="8384">MKYVTRALREIYLSLTSAGWVWLGLPTMGPPLPMAETRLKEPPAGHPERLCADVPLTSTERALQRQLVPSIGERE</sequence>
<dbReference type="InterPro" id="IPR045701">
    <property type="entry name" value="DUF6059"/>
</dbReference>
<accession>A0AAU3H4F8</accession>
<gene>
    <name evidence="1" type="ORF">OG626_11030</name>
</gene>
<dbReference type="EMBL" id="CP109535">
    <property type="protein sequence ID" value="WTZ00391.1"/>
    <property type="molecule type" value="Genomic_DNA"/>
</dbReference>
<dbReference type="Pfam" id="PF19534">
    <property type="entry name" value="DUF6059"/>
    <property type="match status" value="1"/>
</dbReference>
<protein>
    <submittedName>
        <fullName evidence="1">Uncharacterized protein</fullName>
    </submittedName>
</protein>
<reference evidence="1" key="1">
    <citation type="submission" date="2022-10" db="EMBL/GenBank/DDBJ databases">
        <title>The complete genomes of actinobacterial strains from the NBC collection.</title>
        <authorList>
            <person name="Joergensen T.S."/>
            <person name="Alvarez Arevalo M."/>
            <person name="Sterndorff E.B."/>
            <person name="Faurdal D."/>
            <person name="Vuksanovic O."/>
            <person name="Mourched A.-S."/>
            <person name="Charusanti P."/>
            <person name="Shaw S."/>
            <person name="Blin K."/>
            <person name="Weber T."/>
        </authorList>
    </citation>
    <scope>NUCLEOTIDE SEQUENCE</scope>
    <source>
        <strain evidence="1">NBC_01401</strain>
    </source>
</reference>
<evidence type="ECO:0000313" key="1">
    <source>
        <dbReference type="EMBL" id="WTZ00391.1"/>
    </source>
</evidence>
<name>A0AAU3H4F8_9ACTN</name>
<proteinExistence type="predicted"/>
<organism evidence="1">
    <name type="scientific">Streptomyces sp. NBC_01401</name>
    <dbReference type="NCBI Taxonomy" id="2903854"/>
    <lineage>
        <taxon>Bacteria</taxon>
        <taxon>Bacillati</taxon>
        <taxon>Actinomycetota</taxon>
        <taxon>Actinomycetes</taxon>
        <taxon>Kitasatosporales</taxon>
        <taxon>Streptomycetaceae</taxon>
        <taxon>Streptomyces</taxon>
    </lineage>
</organism>
<dbReference type="AlphaFoldDB" id="A0AAU3H4F8"/>